<dbReference type="AlphaFoldDB" id="A0A1H9B094"/>
<evidence type="ECO:0000256" key="1">
    <source>
        <dbReference type="ARBA" id="ARBA00004651"/>
    </source>
</evidence>
<keyword evidence="3" id="KW-1003">Cell membrane</keyword>
<name>A0A1H9B094_9RHOB</name>
<evidence type="ECO:0000256" key="7">
    <source>
        <dbReference type="RuleBase" id="RU369079"/>
    </source>
</evidence>
<evidence type="ECO:0000256" key="5">
    <source>
        <dbReference type="ARBA" id="ARBA00022989"/>
    </source>
</evidence>
<comment type="subunit">
    <text evidence="7">The complex comprises the extracytoplasmic solute receptor protein and the two transmembrane proteins.</text>
</comment>
<evidence type="ECO:0000256" key="6">
    <source>
        <dbReference type="ARBA" id="ARBA00023136"/>
    </source>
</evidence>
<organism evidence="9 10">
    <name type="scientific">Thalassovita taeanensis</name>
    <dbReference type="NCBI Taxonomy" id="657014"/>
    <lineage>
        <taxon>Bacteria</taxon>
        <taxon>Pseudomonadati</taxon>
        <taxon>Pseudomonadota</taxon>
        <taxon>Alphaproteobacteria</taxon>
        <taxon>Rhodobacterales</taxon>
        <taxon>Roseobacteraceae</taxon>
        <taxon>Thalassovita</taxon>
    </lineage>
</organism>
<evidence type="ECO:0000256" key="2">
    <source>
        <dbReference type="ARBA" id="ARBA00022448"/>
    </source>
</evidence>
<comment type="subcellular location">
    <subcellularLocation>
        <location evidence="7">Cell inner membrane</location>
        <topology evidence="7">Multi-pass membrane protein</topology>
    </subcellularLocation>
    <subcellularLocation>
        <location evidence="1">Cell membrane</location>
        <topology evidence="1">Multi-pass membrane protein</topology>
    </subcellularLocation>
</comment>
<evidence type="ECO:0000256" key="3">
    <source>
        <dbReference type="ARBA" id="ARBA00022475"/>
    </source>
</evidence>
<proteinExistence type="inferred from homology"/>
<keyword evidence="2 7" id="KW-0813">Transport</keyword>
<protein>
    <recommendedName>
        <fullName evidence="7">TRAP transporter small permease protein</fullName>
    </recommendedName>
</protein>
<keyword evidence="7" id="KW-0997">Cell inner membrane</keyword>
<keyword evidence="5 7" id="KW-1133">Transmembrane helix</keyword>
<sequence length="194" mass="20880">MQRFMTGLARAMAVLGGVVLTLLILLTCVSVIGRTLNTLLHTDWVEGLLGGFAKTLLGTGIGPILGDFELVEAGIAFAIFAFIPLCQITGSHATVDIFTSVLSSRVNRAIQMVVEIVFALVLILIAWRLYEGMNSKMRYQETTFLLQFPIWWAYAASFAASVVSAVVAVYMAVVRIAESLSGRTIIPVGGGAEH</sequence>
<dbReference type="STRING" id="657014.SAMN04488092_102328"/>
<keyword evidence="4 7" id="KW-0812">Transmembrane</keyword>
<dbReference type="InterPro" id="IPR055348">
    <property type="entry name" value="DctQ"/>
</dbReference>
<dbReference type="EMBL" id="FOEP01000002">
    <property type="protein sequence ID" value="SEP82426.1"/>
    <property type="molecule type" value="Genomic_DNA"/>
</dbReference>
<feature type="transmembrane region" description="Helical" evidence="7">
    <location>
        <begin position="110"/>
        <end position="130"/>
    </location>
</feature>
<reference evidence="9 10" key="1">
    <citation type="submission" date="2016-10" db="EMBL/GenBank/DDBJ databases">
        <authorList>
            <person name="de Groot N.N."/>
        </authorList>
    </citation>
    <scope>NUCLEOTIDE SEQUENCE [LARGE SCALE GENOMIC DNA]</scope>
    <source>
        <strain evidence="9 10">DSM 22007</strain>
    </source>
</reference>
<dbReference type="Pfam" id="PF04290">
    <property type="entry name" value="DctQ"/>
    <property type="match status" value="1"/>
</dbReference>
<dbReference type="GO" id="GO:0022857">
    <property type="term" value="F:transmembrane transporter activity"/>
    <property type="evidence" value="ECO:0007669"/>
    <property type="project" value="UniProtKB-UniRule"/>
</dbReference>
<gene>
    <name evidence="9" type="ORF">SAMN04488092_102328</name>
</gene>
<comment type="similarity">
    <text evidence="7">Belongs to the TRAP transporter small permease family.</text>
</comment>
<dbReference type="GO" id="GO:0005886">
    <property type="term" value="C:plasma membrane"/>
    <property type="evidence" value="ECO:0007669"/>
    <property type="project" value="UniProtKB-SubCell"/>
</dbReference>
<feature type="transmembrane region" description="Helical" evidence="7">
    <location>
        <begin position="12"/>
        <end position="33"/>
    </location>
</feature>
<keyword evidence="10" id="KW-1185">Reference proteome</keyword>
<evidence type="ECO:0000313" key="9">
    <source>
        <dbReference type="EMBL" id="SEP82426.1"/>
    </source>
</evidence>
<feature type="domain" description="Tripartite ATP-independent periplasmic transporters DctQ component" evidence="8">
    <location>
        <begin position="62"/>
        <end position="175"/>
    </location>
</feature>
<evidence type="ECO:0000313" key="10">
    <source>
        <dbReference type="Proteomes" id="UP000198634"/>
    </source>
</evidence>
<comment type="function">
    <text evidence="7">Part of the tripartite ATP-independent periplasmic (TRAP) transport system.</text>
</comment>
<feature type="transmembrane region" description="Helical" evidence="7">
    <location>
        <begin position="75"/>
        <end position="98"/>
    </location>
</feature>
<dbReference type="Proteomes" id="UP000198634">
    <property type="component" value="Unassembled WGS sequence"/>
</dbReference>
<keyword evidence="6 7" id="KW-0472">Membrane</keyword>
<accession>A0A1H9B094</accession>
<evidence type="ECO:0000256" key="4">
    <source>
        <dbReference type="ARBA" id="ARBA00022692"/>
    </source>
</evidence>
<evidence type="ECO:0000259" key="8">
    <source>
        <dbReference type="Pfam" id="PF04290"/>
    </source>
</evidence>
<feature type="transmembrane region" description="Helical" evidence="7">
    <location>
        <begin position="150"/>
        <end position="173"/>
    </location>
</feature>
<dbReference type="OrthoDB" id="6183232at2"/>